<organism evidence="1 2">
    <name type="scientific">Streptodolium elevatio</name>
    <dbReference type="NCBI Taxonomy" id="3157996"/>
    <lineage>
        <taxon>Bacteria</taxon>
        <taxon>Bacillati</taxon>
        <taxon>Actinomycetota</taxon>
        <taxon>Actinomycetes</taxon>
        <taxon>Kitasatosporales</taxon>
        <taxon>Streptomycetaceae</taxon>
        <taxon>Streptodolium</taxon>
    </lineage>
</organism>
<name>A0ABV3DLG6_9ACTN</name>
<evidence type="ECO:0000313" key="2">
    <source>
        <dbReference type="Proteomes" id="UP001551482"/>
    </source>
</evidence>
<dbReference type="Proteomes" id="UP001551482">
    <property type="component" value="Unassembled WGS sequence"/>
</dbReference>
<dbReference type="InterPro" id="IPR018163">
    <property type="entry name" value="Thr/Ala-tRNA-synth_IIc_edit"/>
</dbReference>
<reference evidence="1 2" key="1">
    <citation type="submission" date="2024-06" db="EMBL/GenBank/DDBJ databases">
        <title>The Natural Products Discovery Center: Release of the First 8490 Sequenced Strains for Exploring Actinobacteria Biosynthetic Diversity.</title>
        <authorList>
            <person name="Kalkreuter E."/>
            <person name="Kautsar S.A."/>
            <person name="Yang D."/>
            <person name="Bader C.D."/>
            <person name="Teijaro C.N."/>
            <person name="Fluegel L."/>
            <person name="Davis C.M."/>
            <person name="Simpson J.R."/>
            <person name="Lauterbach L."/>
            <person name="Steele A.D."/>
            <person name="Gui C."/>
            <person name="Meng S."/>
            <person name="Li G."/>
            <person name="Viehrig K."/>
            <person name="Ye F."/>
            <person name="Su P."/>
            <person name="Kiefer A.F."/>
            <person name="Nichols A."/>
            <person name="Cepeda A.J."/>
            <person name="Yan W."/>
            <person name="Fan B."/>
            <person name="Jiang Y."/>
            <person name="Adhikari A."/>
            <person name="Zheng C.-J."/>
            <person name="Schuster L."/>
            <person name="Cowan T.M."/>
            <person name="Smanski M.J."/>
            <person name="Chevrette M.G."/>
            <person name="De Carvalho L.P.S."/>
            <person name="Shen B."/>
        </authorList>
    </citation>
    <scope>NUCLEOTIDE SEQUENCE [LARGE SCALE GENOMIC DNA]</scope>
    <source>
        <strain evidence="1 2">NPDC048946</strain>
    </source>
</reference>
<keyword evidence="2" id="KW-1185">Reference proteome</keyword>
<proteinExistence type="predicted"/>
<protein>
    <submittedName>
        <fullName evidence="1">Metal-dependent hydrolase</fullName>
    </submittedName>
</protein>
<sequence>MSLPTASTTVGYPAGDVAGTSPVLAVPVLPDGRWAVVVADTPFHPLDHTWPDQPADTGTLTVAGRAYPVVDCQTGGVGPDGAFAVAGDIPVRRGDESWAWLVLHVVDPAEGVDPASLVGEEAVLAVDPARRAALSAAHTACHLMAFALNEALAERWRKEVRTDALGRPDFDNLAMDTSRIGEWTSRDDYRIGKSLRKKGFGSEGLADDLAAVQERANATLAEWVASGAAVRIEVPDTALTARRVWHCALPDGDAHIPCGGSHAHSLADLASVVVALDLSADGTELTARTTVTPAPSASGISPT</sequence>
<dbReference type="RefSeq" id="WP_358357290.1">
    <property type="nucleotide sequence ID" value="NZ_JBEZFP010000067.1"/>
</dbReference>
<dbReference type="SUPFAM" id="SSF55186">
    <property type="entry name" value="ThrRS/AlaRS common domain"/>
    <property type="match status" value="1"/>
</dbReference>
<evidence type="ECO:0000313" key="1">
    <source>
        <dbReference type="EMBL" id="MEU8136600.1"/>
    </source>
</evidence>
<keyword evidence="1" id="KW-0378">Hydrolase</keyword>
<gene>
    <name evidence="1" type="ORF">AB0C36_24200</name>
</gene>
<comment type="caution">
    <text evidence="1">The sequence shown here is derived from an EMBL/GenBank/DDBJ whole genome shotgun (WGS) entry which is preliminary data.</text>
</comment>
<dbReference type="EMBL" id="JBEZFP010000067">
    <property type="protein sequence ID" value="MEU8136600.1"/>
    <property type="molecule type" value="Genomic_DNA"/>
</dbReference>
<dbReference type="GO" id="GO:0016787">
    <property type="term" value="F:hydrolase activity"/>
    <property type="evidence" value="ECO:0007669"/>
    <property type="project" value="UniProtKB-KW"/>
</dbReference>
<dbReference type="Gene3D" id="3.30.980.10">
    <property type="entry name" value="Threonyl-trna Synthetase, Chain A, domain 2"/>
    <property type="match status" value="1"/>
</dbReference>
<accession>A0ABV3DLG6</accession>